<dbReference type="Proteomes" id="UP001163324">
    <property type="component" value="Chromosome 5"/>
</dbReference>
<evidence type="ECO:0000313" key="2">
    <source>
        <dbReference type="Proteomes" id="UP001163324"/>
    </source>
</evidence>
<accession>A0ACC0UXR3</accession>
<proteinExistence type="predicted"/>
<organism evidence="1 2">
    <name type="scientific">Trichothecium roseum</name>
    <dbReference type="NCBI Taxonomy" id="47278"/>
    <lineage>
        <taxon>Eukaryota</taxon>
        <taxon>Fungi</taxon>
        <taxon>Dikarya</taxon>
        <taxon>Ascomycota</taxon>
        <taxon>Pezizomycotina</taxon>
        <taxon>Sordariomycetes</taxon>
        <taxon>Hypocreomycetidae</taxon>
        <taxon>Hypocreales</taxon>
        <taxon>Hypocreales incertae sedis</taxon>
        <taxon>Trichothecium</taxon>
    </lineage>
</organism>
<protein>
    <submittedName>
        <fullName evidence="1">Uncharacterized protein</fullName>
    </submittedName>
</protein>
<comment type="caution">
    <text evidence="1">The sequence shown here is derived from an EMBL/GenBank/DDBJ whole genome shotgun (WGS) entry which is preliminary data.</text>
</comment>
<dbReference type="EMBL" id="CM047944">
    <property type="protein sequence ID" value="KAI9898903.1"/>
    <property type="molecule type" value="Genomic_DNA"/>
</dbReference>
<name>A0ACC0UXR3_9HYPO</name>
<keyword evidence="2" id="KW-1185">Reference proteome</keyword>
<sequence>MSSFRNPSNFPSSRAASRTASRSSSTPPKEEPGRNQLDDIIAMWKRTVEGLYKAHPKTSFYFLDELKALCRGAGQGLLDPDAESPLLPLERALDYTNYGYKNNLLSLKLELNTPGRVRDDVIELLKAYCFEAGALDDIEEQLRRRQVPLREPTSDDDWLDTWELIETDVLQTAKKLMLFHARLQVLQYEIEKEALVNRSEDQLQWVYISELAYPVRHSRKSSAGVNSFHS</sequence>
<reference evidence="1" key="1">
    <citation type="submission" date="2022-10" db="EMBL/GenBank/DDBJ databases">
        <title>Complete Genome of Trichothecium roseum strain YXFP-22015, a Plant Pathogen Isolated from Citrus.</title>
        <authorList>
            <person name="Wang Y."/>
            <person name="Zhu L."/>
        </authorList>
    </citation>
    <scope>NUCLEOTIDE SEQUENCE</scope>
    <source>
        <strain evidence="1">YXFP-22015</strain>
    </source>
</reference>
<gene>
    <name evidence="1" type="ORF">N3K66_005364</name>
</gene>
<evidence type="ECO:0000313" key="1">
    <source>
        <dbReference type="EMBL" id="KAI9898903.1"/>
    </source>
</evidence>